<evidence type="ECO:0000313" key="2">
    <source>
        <dbReference type="Proteomes" id="UP000799536"/>
    </source>
</evidence>
<dbReference type="EMBL" id="ML994155">
    <property type="protein sequence ID" value="KAF2198290.1"/>
    <property type="molecule type" value="Genomic_DNA"/>
</dbReference>
<reference evidence="1" key="1">
    <citation type="journal article" date="2020" name="Stud. Mycol.">
        <title>101 Dothideomycetes genomes: a test case for predicting lifestyles and emergence of pathogens.</title>
        <authorList>
            <person name="Haridas S."/>
            <person name="Albert R."/>
            <person name="Binder M."/>
            <person name="Bloem J."/>
            <person name="Labutti K."/>
            <person name="Salamov A."/>
            <person name="Andreopoulos B."/>
            <person name="Baker S."/>
            <person name="Barry K."/>
            <person name="Bills G."/>
            <person name="Bluhm B."/>
            <person name="Cannon C."/>
            <person name="Castanera R."/>
            <person name="Culley D."/>
            <person name="Daum C."/>
            <person name="Ezra D."/>
            <person name="Gonzalez J."/>
            <person name="Henrissat B."/>
            <person name="Kuo A."/>
            <person name="Liang C."/>
            <person name="Lipzen A."/>
            <person name="Lutzoni F."/>
            <person name="Magnuson J."/>
            <person name="Mondo S."/>
            <person name="Nolan M."/>
            <person name="Ohm R."/>
            <person name="Pangilinan J."/>
            <person name="Park H.-J."/>
            <person name="Ramirez L."/>
            <person name="Alfaro M."/>
            <person name="Sun H."/>
            <person name="Tritt A."/>
            <person name="Yoshinaga Y."/>
            <person name="Zwiers L.-H."/>
            <person name="Turgeon B."/>
            <person name="Goodwin S."/>
            <person name="Spatafora J."/>
            <person name="Crous P."/>
            <person name="Grigoriev I."/>
        </authorList>
    </citation>
    <scope>NUCLEOTIDE SEQUENCE</scope>
    <source>
        <strain evidence="1">ATCC 74209</strain>
    </source>
</reference>
<gene>
    <name evidence="1" type="ORF">GQ43DRAFT_168254</name>
</gene>
<protein>
    <recommendedName>
        <fullName evidence="3">Polysaccharide export protein</fullName>
    </recommendedName>
</protein>
<dbReference type="Pfam" id="PF11735">
    <property type="entry name" value="CAP59_mtransfer"/>
    <property type="match status" value="1"/>
</dbReference>
<evidence type="ECO:0008006" key="3">
    <source>
        <dbReference type="Google" id="ProtNLM"/>
    </source>
</evidence>
<keyword evidence="2" id="KW-1185">Reference proteome</keyword>
<dbReference type="InterPro" id="IPR021047">
    <property type="entry name" value="Mannosyltransferase_CMT1"/>
</dbReference>
<comment type="caution">
    <text evidence="1">The sequence shown here is derived from an EMBL/GenBank/DDBJ whole genome shotgun (WGS) entry which is preliminary data.</text>
</comment>
<organism evidence="1 2">
    <name type="scientific">Delitschia confertaspora ATCC 74209</name>
    <dbReference type="NCBI Taxonomy" id="1513339"/>
    <lineage>
        <taxon>Eukaryota</taxon>
        <taxon>Fungi</taxon>
        <taxon>Dikarya</taxon>
        <taxon>Ascomycota</taxon>
        <taxon>Pezizomycotina</taxon>
        <taxon>Dothideomycetes</taxon>
        <taxon>Pleosporomycetidae</taxon>
        <taxon>Pleosporales</taxon>
        <taxon>Delitschiaceae</taxon>
        <taxon>Delitschia</taxon>
    </lineage>
</organism>
<dbReference type="OrthoDB" id="262547at2759"/>
<name>A0A9P4MVS4_9PLEO</name>
<dbReference type="PANTHER" id="PTHR34144:SF7">
    <property type="entry name" value="EXPORT PROTEIN (CAP59), PUTATIVE (AFU_ORTHOLOGUE AFUA_7G05020)-RELATED"/>
    <property type="match status" value="1"/>
</dbReference>
<sequence>MPFRFRFRPFQRLSRQRFLRIFLLVLLLWDTVKVIQIHSAQSAALHPTERPPNTRRIYIASQHWNNEKILQSRWNEAVIELVKTLGPDNVFVSVFESGSWDNTKGALRELDRTLGELRIKRNITLSDISHKDEISRQPTSHGWIETPRGKKELRRIPFLATLRNHVLEPLDRLSNEGITFDNILFLNDVVFTVDDVLTLLDTNNGDYAAACSLDFSKPPLFYDTFALRDSGGHEAVMSTWPFFRSRTSRHAMELSRPVPVTSCWNGMVSMPAAPFISKDTFLRFRALPDPLALHHLEASECCLIHADNPLSLTKPIYVNPKVRVGYSVEAYKAMHTTYAEFSTVQIFKAIWWSRLIRWTTTPAVKEMVVKRRIERWKSEGEGREEKGGFCVVNEMQVIVGNGWKHV</sequence>
<evidence type="ECO:0000313" key="1">
    <source>
        <dbReference type="EMBL" id="KAF2198290.1"/>
    </source>
</evidence>
<proteinExistence type="predicted"/>
<accession>A0A9P4MVS4</accession>
<dbReference type="AlphaFoldDB" id="A0A9P4MVS4"/>
<dbReference type="Proteomes" id="UP000799536">
    <property type="component" value="Unassembled WGS sequence"/>
</dbReference>
<dbReference type="PANTHER" id="PTHR34144">
    <property type="entry name" value="CHROMOSOME 8, WHOLE GENOME SHOTGUN SEQUENCE"/>
    <property type="match status" value="1"/>
</dbReference>